<dbReference type="GO" id="GO:0009535">
    <property type="term" value="C:chloroplast thylakoid membrane"/>
    <property type="evidence" value="ECO:0007669"/>
    <property type="project" value="InterPro"/>
</dbReference>
<feature type="region of interest" description="Disordered" evidence="1">
    <location>
        <begin position="1"/>
        <end position="171"/>
    </location>
</feature>
<feature type="compositionally biased region" description="Low complexity" evidence="1">
    <location>
        <begin position="340"/>
        <end position="350"/>
    </location>
</feature>
<dbReference type="InterPro" id="IPR040340">
    <property type="entry name" value="CEST/Y3IP1"/>
</dbReference>
<gene>
    <name evidence="2" type="ORF">g.19064</name>
</gene>
<feature type="compositionally biased region" description="Acidic residues" evidence="1">
    <location>
        <begin position="1"/>
        <end position="22"/>
    </location>
</feature>
<feature type="compositionally biased region" description="Low complexity" evidence="1">
    <location>
        <begin position="76"/>
        <end position="86"/>
    </location>
</feature>
<feature type="region of interest" description="Disordered" evidence="1">
    <location>
        <begin position="328"/>
        <end position="350"/>
    </location>
</feature>
<feature type="compositionally biased region" description="Acidic residues" evidence="1">
    <location>
        <begin position="29"/>
        <end position="48"/>
    </location>
</feature>
<dbReference type="AlphaFoldDB" id="A0A1D1ZGQ9"/>
<dbReference type="PANTHER" id="PTHR33672:SF24">
    <property type="entry name" value="OS01G0798600 PROTEIN"/>
    <property type="match status" value="1"/>
</dbReference>
<proteinExistence type="predicted"/>
<feature type="compositionally biased region" description="Polar residues" evidence="1">
    <location>
        <begin position="101"/>
        <end position="110"/>
    </location>
</feature>
<feature type="region of interest" description="Disordered" evidence="1">
    <location>
        <begin position="184"/>
        <end position="203"/>
    </location>
</feature>
<dbReference type="PANTHER" id="PTHR33672">
    <property type="entry name" value="YCF3-INTERACTING PROTEIN 1, CHLOROPLASTIC"/>
    <property type="match status" value="1"/>
</dbReference>
<feature type="compositionally biased region" description="Low complexity" evidence="1">
    <location>
        <begin position="122"/>
        <end position="136"/>
    </location>
</feature>
<accession>A0A1D1ZGQ9</accession>
<evidence type="ECO:0000256" key="1">
    <source>
        <dbReference type="SAM" id="MobiDB-lite"/>
    </source>
</evidence>
<dbReference type="GO" id="GO:0048564">
    <property type="term" value="P:photosystem I assembly"/>
    <property type="evidence" value="ECO:0007669"/>
    <property type="project" value="InterPro"/>
</dbReference>
<organism evidence="2">
    <name type="scientific">Anthurium amnicola</name>
    <dbReference type="NCBI Taxonomy" id="1678845"/>
    <lineage>
        <taxon>Eukaryota</taxon>
        <taxon>Viridiplantae</taxon>
        <taxon>Streptophyta</taxon>
        <taxon>Embryophyta</taxon>
        <taxon>Tracheophyta</taxon>
        <taxon>Spermatophyta</taxon>
        <taxon>Magnoliopsida</taxon>
        <taxon>Liliopsida</taxon>
        <taxon>Araceae</taxon>
        <taxon>Pothoideae</taxon>
        <taxon>Potheae</taxon>
        <taxon>Anthurium</taxon>
    </lineage>
</organism>
<reference evidence="2" key="1">
    <citation type="submission" date="2015-07" db="EMBL/GenBank/DDBJ databases">
        <title>Transcriptome Assembly of Anthurium amnicola.</title>
        <authorList>
            <person name="Suzuki J."/>
        </authorList>
    </citation>
    <scope>NUCLEOTIDE SEQUENCE</scope>
</reference>
<dbReference type="GO" id="GO:0080183">
    <property type="term" value="P:response to photooxidative stress"/>
    <property type="evidence" value="ECO:0007669"/>
    <property type="project" value="InterPro"/>
</dbReference>
<sequence length="376" mass="40194">EEDDDDEGKDEDKEGDEVDDDSCYGNEDAGGDDSDDLSSSNAEEETAESELYRVAMARQSFLRGHPKPPSPPRPTAAPSGSTLPARRPAPPAPPRFASASLPCSRTSSPRSAPGTEAVQKWNGPGRRSRSSLNPLSLRRRSPAAPPQPPVRRGDMHLRRSKSCGEGRSCVPPDELDILPKLTFFDREGTGEGGGEECPATPEPPPAEGFKCGAFCLFLPGFSKGKQVQPKKEVTDAGGAVARLVSVSGRRDSSVSRVASLEKFECGSWSSSMNLNGEEGGEGTQSYFDLPLELMRGGGDGTDSPVKAAFVFDADRRGVLKRSVSRVATRRSHESPGRHVTFSAAASQPTSPTAFCISPRLRKAREEFNAFLEAQSA</sequence>
<name>A0A1D1ZGQ9_9ARAE</name>
<evidence type="ECO:0000313" key="2">
    <source>
        <dbReference type="EMBL" id="JAT65971.1"/>
    </source>
</evidence>
<feature type="non-terminal residue" evidence="2">
    <location>
        <position position="1"/>
    </location>
</feature>
<protein>
    <submittedName>
        <fullName evidence="2">Uncharacterized protein</fullName>
    </submittedName>
</protein>
<dbReference type="EMBL" id="GDJX01001965">
    <property type="protein sequence ID" value="JAT65971.1"/>
    <property type="molecule type" value="Transcribed_RNA"/>
</dbReference>